<sequence>MVGGKSDQELQIAVHSIMEVNDSNKDDQNNPKNNKRKHDSESDESGKDDNLVPNNKDQTNQTKMSKKTFDQRLYKASATGPFEVIVSSTNRTKVNPFTVGKLLQKNESLIDCINRKGRNVAIYCKNSESANKLITNNSLPNYHIFIPSYRVRITGVVYAEPDIDQNEFVNHACSTVPILEAYRITKNSKEGPYRTHFVKIIFEGNTLPERIILNHVIVPVEKYTLP</sequence>
<gene>
    <name evidence="2" type="ORF">g.692</name>
</gene>
<dbReference type="AlphaFoldDB" id="A0A1B6IX15"/>
<protein>
    <submittedName>
        <fullName evidence="2">Uncharacterized protein</fullName>
    </submittedName>
</protein>
<dbReference type="EMBL" id="GECU01016248">
    <property type="protein sequence ID" value="JAS91458.1"/>
    <property type="molecule type" value="Transcribed_RNA"/>
</dbReference>
<reference evidence="2" key="1">
    <citation type="submission" date="2015-11" db="EMBL/GenBank/DDBJ databases">
        <title>De novo transcriptome assembly of four potential Pierce s Disease insect vectors from Arizona vineyards.</title>
        <authorList>
            <person name="Tassone E.E."/>
        </authorList>
    </citation>
    <scope>NUCLEOTIDE SEQUENCE</scope>
</reference>
<feature type="region of interest" description="Disordered" evidence="1">
    <location>
        <begin position="1"/>
        <end position="68"/>
    </location>
</feature>
<name>A0A1B6IX15_9HEMI</name>
<feature type="compositionally biased region" description="Basic and acidic residues" evidence="1">
    <location>
        <begin position="38"/>
        <end position="50"/>
    </location>
</feature>
<evidence type="ECO:0000313" key="2">
    <source>
        <dbReference type="EMBL" id="JAS91458.1"/>
    </source>
</evidence>
<feature type="compositionally biased region" description="Polar residues" evidence="1">
    <location>
        <begin position="52"/>
        <end position="63"/>
    </location>
</feature>
<organism evidence="2">
    <name type="scientific">Homalodisca liturata</name>
    <dbReference type="NCBI Taxonomy" id="320908"/>
    <lineage>
        <taxon>Eukaryota</taxon>
        <taxon>Metazoa</taxon>
        <taxon>Ecdysozoa</taxon>
        <taxon>Arthropoda</taxon>
        <taxon>Hexapoda</taxon>
        <taxon>Insecta</taxon>
        <taxon>Pterygota</taxon>
        <taxon>Neoptera</taxon>
        <taxon>Paraneoptera</taxon>
        <taxon>Hemiptera</taxon>
        <taxon>Auchenorrhyncha</taxon>
        <taxon>Membracoidea</taxon>
        <taxon>Cicadellidae</taxon>
        <taxon>Cicadellinae</taxon>
        <taxon>Proconiini</taxon>
        <taxon>Homalodisca</taxon>
    </lineage>
</organism>
<accession>A0A1B6IX15</accession>
<evidence type="ECO:0000256" key="1">
    <source>
        <dbReference type="SAM" id="MobiDB-lite"/>
    </source>
</evidence>
<proteinExistence type="predicted"/>
<feature type="non-terminal residue" evidence="2">
    <location>
        <position position="226"/>
    </location>
</feature>